<evidence type="ECO:0000313" key="3">
    <source>
        <dbReference type="WBParaSite" id="SBAD_0000756101-mRNA-1"/>
    </source>
</evidence>
<dbReference type="EMBL" id="UZAM01010499">
    <property type="protein sequence ID" value="VDP12580.1"/>
    <property type="molecule type" value="Genomic_DNA"/>
</dbReference>
<name>A0A183IUJ1_9BILA</name>
<evidence type="ECO:0000313" key="1">
    <source>
        <dbReference type="EMBL" id="VDP12580.1"/>
    </source>
</evidence>
<dbReference type="Gene3D" id="3.60.10.10">
    <property type="entry name" value="Endonuclease/exonuclease/phosphatase"/>
    <property type="match status" value="1"/>
</dbReference>
<dbReference type="Proteomes" id="UP000270296">
    <property type="component" value="Unassembled WGS sequence"/>
</dbReference>
<sequence>MEDQRNDDKGTNQQESLPAVNGGILFNETPISGNLNLRVGKLFYSGVDITKRAQAGVGVLVERNLADRITEWKPVEGTVVIRQLKLQQAKALTMVQVYAANLEGEYDTFLNEVRRAMSKVQNTESLILIGDFNAHAAVDAEKWNGVIANNGKRPQQ</sequence>
<dbReference type="AlphaFoldDB" id="A0A183IUJ1"/>
<keyword evidence="2" id="KW-1185">Reference proteome</keyword>
<reference evidence="3" key="1">
    <citation type="submission" date="2016-06" db="UniProtKB">
        <authorList>
            <consortium name="WormBaseParasite"/>
        </authorList>
    </citation>
    <scope>IDENTIFICATION</scope>
</reference>
<proteinExistence type="predicted"/>
<dbReference type="WBParaSite" id="SBAD_0000756101-mRNA-1">
    <property type="protein sequence ID" value="SBAD_0000756101-mRNA-1"/>
    <property type="gene ID" value="SBAD_0000756101"/>
</dbReference>
<accession>A0A183IUJ1</accession>
<evidence type="ECO:0000313" key="2">
    <source>
        <dbReference type="Proteomes" id="UP000270296"/>
    </source>
</evidence>
<dbReference type="SUPFAM" id="SSF56219">
    <property type="entry name" value="DNase I-like"/>
    <property type="match status" value="1"/>
</dbReference>
<dbReference type="InterPro" id="IPR036691">
    <property type="entry name" value="Endo/exonu/phosph_ase_sf"/>
</dbReference>
<protein>
    <submittedName>
        <fullName evidence="3">Endo/exonuclease/phosphatase domain-containing protein</fullName>
    </submittedName>
</protein>
<gene>
    <name evidence="1" type="ORF">SBAD_LOCUS7288</name>
</gene>
<organism evidence="3">
    <name type="scientific">Soboliphyme baturini</name>
    <dbReference type="NCBI Taxonomy" id="241478"/>
    <lineage>
        <taxon>Eukaryota</taxon>
        <taxon>Metazoa</taxon>
        <taxon>Ecdysozoa</taxon>
        <taxon>Nematoda</taxon>
        <taxon>Enoplea</taxon>
        <taxon>Dorylaimia</taxon>
        <taxon>Dioctophymatida</taxon>
        <taxon>Dioctophymatoidea</taxon>
        <taxon>Soboliphymatidae</taxon>
        <taxon>Soboliphyme</taxon>
    </lineage>
</organism>
<reference evidence="1 2" key="2">
    <citation type="submission" date="2018-11" db="EMBL/GenBank/DDBJ databases">
        <authorList>
            <consortium name="Pathogen Informatics"/>
        </authorList>
    </citation>
    <scope>NUCLEOTIDE SEQUENCE [LARGE SCALE GENOMIC DNA]</scope>
</reference>
<dbReference type="OrthoDB" id="410542at2759"/>